<proteinExistence type="predicted"/>
<reference evidence="1" key="1">
    <citation type="submission" date="2018-05" db="EMBL/GenBank/DDBJ databases">
        <authorList>
            <person name="Lanie J.A."/>
            <person name="Ng W.-L."/>
            <person name="Kazmierczak K.M."/>
            <person name="Andrzejewski T.M."/>
            <person name="Davidsen T.M."/>
            <person name="Wayne K.J."/>
            <person name="Tettelin H."/>
            <person name="Glass J.I."/>
            <person name="Rusch D."/>
            <person name="Podicherti R."/>
            <person name="Tsui H.-C.T."/>
            <person name="Winkler M.E."/>
        </authorList>
    </citation>
    <scope>NUCLEOTIDE SEQUENCE</scope>
</reference>
<feature type="non-terminal residue" evidence="1">
    <location>
        <position position="1"/>
    </location>
</feature>
<protein>
    <submittedName>
        <fullName evidence="1">Uncharacterized protein</fullName>
    </submittedName>
</protein>
<name>A0A382SQM4_9ZZZZ</name>
<dbReference type="AlphaFoldDB" id="A0A382SQM4"/>
<gene>
    <name evidence="1" type="ORF">METZ01_LOCUS365078</name>
</gene>
<evidence type="ECO:0000313" key="1">
    <source>
        <dbReference type="EMBL" id="SVD12224.1"/>
    </source>
</evidence>
<feature type="non-terminal residue" evidence="1">
    <location>
        <position position="309"/>
    </location>
</feature>
<accession>A0A382SQM4</accession>
<organism evidence="1">
    <name type="scientific">marine metagenome</name>
    <dbReference type="NCBI Taxonomy" id="408172"/>
    <lineage>
        <taxon>unclassified sequences</taxon>
        <taxon>metagenomes</taxon>
        <taxon>ecological metagenomes</taxon>
    </lineage>
</organism>
<dbReference type="EMBL" id="UINC01130875">
    <property type="protein sequence ID" value="SVD12224.1"/>
    <property type="molecule type" value="Genomic_DNA"/>
</dbReference>
<sequence length="309" mass="32666">GNVTVEGNKFVDEYSSHAPEEVVPGTSFDALDMKVYTNPSMGSPIMRTNSHTGDGTTTSFAIGQTPADNDAVFIWVDGNLRRRLDANDSTVDYTIGANNTVNFLVAPLLGELITIQSFSISGSKITIKKSFTGDGTSTTFNLPVPYSLADSTVNLTKTAFATVNGATQAVTVQEGSDSASTDIVFSSAPASGSTIQITLFDADAGEQTYSQVNTQTLTADGSTLTYALSQTPADFGPLHNTVIVERNGNRLNPPDTAYYSGDGTTYAFNVPTVMNLAGIPNTSDVEVYLNGARQSINEDWFLNTIGVTA</sequence>